<dbReference type="GO" id="GO:0003677">
    <property type="term" value="F:DNA binding"/>
    <property type="evidence" value="ECO:0007669"/>
    <property type="project" value="InterPro"/>
</dbReference>
<organism evidence="7 8">
    <name type="scientific">Pseudidiomarina woesei</name>
    <dbReference type="NCBI Taxonomy" id="1381080"/>
    <lineage>
        <taxon>Bacteria</taxon>
        <taxon>Pseudomonadati</taxon>
        <taxon>Pseudomonadota</taxon>
        <taxon>Gammaproteobacteria</taxon>
        <taxon>Alteromonadales</taxon>
        <taxon>Idiomarinaceae</taxon>
        <taxon>Pseudidiomarina</taxon>
    </lineage>
</organism>
<dbReference type="PANTHER" id="PTHR43133">
    <property type="entry name" value="RNA POLYMERASE ECF-TYPE SIGMA FACTO"/>
    <property type="match status" value="1"/>
</dbReference>
<dbReference type="InterPro" id="IPR013249">
    <property type="entry name" value="RNA_pol_sigma70_r4_t2"/>
</dbReference>
<dbReference type="PANTHER" id="PTHR43133:SF46">
    <property type="entry name" value="RNA POLYMERASE SIGMA-70 FACTOR ECF SUBFAMILY"/>
    <property type="match status" value="1"/>
</dbReference>
<protein>
    <submittedName>
        <fullName evidence="7">RNA polymerase sigma factor, sigma-70 family</fullName>
    </submittedName>
</protein>
<keyword evidence="8" id="KW-1185">Reference proteome</keyword>
<feature type="domain" description="RNA polymerase sigma factor 70 region 4 type 2" evidence="6">
    <location>
        <begin position="128"/>
        <end position="179"/>
    </location>
</feature>
<sequence>MTAQILTTNYFDDPDVKLAQRAGDGDLTAFRQLYDSHHRRVYGLVLRLAGDFDTANDVTQEVFIQLWKHLATFKAQSKFTTWLHTVATRVAITELRKQTKRLQKIHLAGDEQSVFEQQLKHEDSADLGRLDQLIQRLPPQTRWVFVLHCIEGMRHEDVAEELGIAVGTSKAQVHRARTLLEEWLSHEDTE</sequence>
<evidence type="ECO:0000259" key="6">
    <source>
        <dbReference type="Pfam" id="PF08281"/>
    </source>
</evidence>
<dbReference type="NCBIfam" id="TIGR02937">
    <property type="entry name" value="sigma70-ECF"/>
    <property type="match status" value="1"/>
</dbReference>
<dbReference type="Proteomes" id="UP000182598">
    <property type="component" value="Unassembled WGS sequence"/>
</dbReference>
<accession>A0A0K6H0T8</accession>
<dbReference type="Gene3D" id="1.10.1740.10">
    <property type="match status" value="1"/>
</dbReference>
<dbReference type="InterPro" id="IPR039425">
    <property type="entry name" value="RNA_pol_sigma-70-like"/>
</dbReference>
<dbReference type="AlphaFoldDB" id="A0A0K6H0T8"/>
<gene>
    <name evidence="7" type="ORF">Ga0061064_0908</name>
</gene>
<evidence type="ECO:0000313" key="7">
    <source>
        <dbReference type="EMBL" id="CUA84461.1"/>
    </source>
</evidence>
<dbReference type="InterPro" id="IPR013324">
    <property type="entry name" value="RNA_pol_sigma_r3/r4-like"/>
</dbReference>
<dbReference type="SUPFAM" id="SSF88946">
    <property type="entry name" value="Sigma2 domain of RNA polymerase sigma factors"/>
    <property type="match status" value="1"/>
</dbReference>
<keyword evidence="4" id="KW-0804">Transcription</keyword>
<keyword evidence="2" id="KW-0805">Transcription regulation</keyword>
<evidence type="ECO:0000256" key="1">
    <source>
        <dbReference type="ARBA" id="ARBA00010641"/>
    </source>
</evidence>
<evidence type="ECO:0000256" key="2">
    <source>
        <dbReference type="ARBA" id="ARBA00023015"/>
    </source>
</evidence>
<dbReference type="InterPro" id="IPR007627">
    <property type="entry name" value="RNA_pol_sigma70_r2"/>
</dbReference>
<dbReference type="EMBL" id="CYHB01000002">
    <property type="protein sequence ID" value="CUA84461.1"/>
    <property type="molecule type" value="Genomic_DNA"/>
</dbReference>
<dbReference type="GO" id="GO:0016987">
    <property type="term" value="F:sigma factor activity"/>
    <property type="evidence" value="ECO:0007669"/>
    <property type="project" value="UniProtKB-KW"/>
</dbReference>
<comment type="similarity">
    <text evidence="1">Belongs to the sigma-70 factor family. ECF subfamily.</text>
</comment>
<evidence type="ECO:0000256" key="4">
    <source>
        <dbReference type="ARBA" id="ARBA00023163"/>
    </source>
</evidence>
<feature type="domain" description="RNA polymerase sigma-70 region 2" evidence="5">
    <location>
        <begin position="33"/>
        <end position="100"/>
    </location>
</feature>
<name>A0A0K6H0T8_9GAMM</name>
<evidence type="ECO:0000256" key="3">
    <source>
        <dbReference type="ARBA" id="ARBA00023082"/>
    </source>
</evidence>
<dbReference type="InterPro" id="IPR036388">
    <property type="entry name" value="WH-like_DNA-bd_sf"/>
</dbReference>
<dbReference type="InterPro" id="IPR013325">
    <property type="entry name" value="RNA_pol_sigma_r2"/>
</dbReference>
<dbReference type="RefSeq" id="WP_245622208.1">
    <property type="nucleotide sequence ID" value="NZ_CYHB01000002.1"/>
</dbReference>
<keyword evidence="3" id="KW-0731">Sigma factor</keyword>
<reference evidence="8" key="1">
    <citation type="submission" date="2015-08" db="EMBL/GenBank/DDBJ databases">
        <authorList>
            <person name="Varghese N."/>
        </authorList>
    </citation>
    <scope>NUCLEOTIDE SEQUENCE [LARGE SCALE GENOMIC DNA]</scope>
    <source>
        <strain evidence="8">DSM 27808</strain>
    </source>
</reference>
<evidence type="ECO:0000259" key="5">
    <source>
        <dbReference type="Pfam" id="PF04542"/>
    </source>
</evidence>
<dbReference type="Gene3D" id="1.10.10.10">
    <property type="entry name" value="Winged helix-like DNA-binding domain superfamily/Winged helix DNA-binding domain"/>
    <property type="match status" value="1"/>
</dbReference>
<dbReference type="Pfam" id="PF04542">
    <property type="entry name" value="Sigma70_r2"/>
    <property type="match status" value="1"/>
</dbReference>
<dbReference type="SUPFAM" id="SSF88659">
    <property type="entry name" value="Sigma3 and sigma4 domains of RNA polymerase sigma factors"/>
    <property type="match status" value="1"/>
</dbReference>
<dbReference type="Pfam" id="PF08281">
    <property type="entry name" value="Sigma70_r4_2"/>
    <property type="match status" value="1"/>
</dbReference>
<evidence type="ECO:0000313" key="8">
    <source>
        <dbReference type="Proteomes" id="UP000182598"/>
    </source>
</evidence>
<dbReference type="GO" id="GO:0006352">
    <property type="term" value="P:DNA-templated transcription initiation"/>
    <property type="evidence" value="ECO:0007669"/>
    <property type="project" value="InterPro"/>
</dbReference>
<proteinExistence type="inferred from homology"/>
<dbReference type="InterPro" id="IPR014284">
    <property type="entry name" value="RNA_pol_sigma-70_dom"/>
</dbReference>